<reference evidence="2 3" key="1">
    <citation type="journal article" date="2011" name="Genome Res.">
        <title>Whole genome sequencing of multiple Leishmania donovani clinical isolates provides insights into population structure and mechanisms of drug resistance.</title>
        <authorList>
            <person name="Downing T."/>
            <person name="Imamura H."/>
            <person name="Decuypere S."/>
            <person name="Clark T.G."/>
            <person name="Coombs G.H."/>
            <person name="Cotton J.A."/>
            <person name="Hilley J.D."/>
            <person name="de Doncker S."/>
            <person name="Maes I."/>
            <person name="Mottram J.C."/>
            <person name="Quail M.A."/>
            <person name="Rijal S."/>
            <person name="Sanders M."/>
            <person name="Schonian G."/>
            <person name="Stark O."/>
            <person name="Sundar S."/>
            <person name="Vanaerschot M."/>
            <person name="Hertz-Fowler C."/>
            <person name="Dujardin J.C."/>
            <person name="Berriman M."/>
        </authorList>
    </citation>
    <scope>NUCLEOTIDE SEQUENCE [LARGE SCALE GENOMIC DNA]</scope>
    <source>
        <strain evidence="2 3">BPK282A1</strain>
    </source>
</reference>
<dbReference type="RefSeq" id="XP_003859627.1">
    <property type="nucleotide sequence ID" value="XM_003859579.1"/>
</dbReference>
<gene>
    <name evidence="2" type="ORF">LDBPK_151040</name>
</gene>
<evidence type="ECO:0000313" key="2">
    <source>
        <dbReference type="EMBL" id="CBZ32919.1"/>
    </source>
</evidence>
<reference evidence="3" key="2">
    <citation type="submission" date="2011-02" db="EMBL/GenBank/DDBJ databases">
        <title>Whole genome sequencing of Leishmania donovani clinical lines reveals dynamic variation related to drug resistance.</title>
        <authorList>
            <person name="Downing T."/>
            <person name="Imamura H."/>
            <person name="Sanders M."/>
            <person name="Decuypere S."/>
            <person name="Hertz-Fowler C."/>
            <person name="Clark T.G."/>
            <person name="Rijal S."/>
            <person name="Sundar S."/>
            <person name="Quail M.A."/>
            <person name="De Doncker S."/>
            <person name="Maes I."/>
            <person name="Vanaerschot M."/>
            <person name="Stark O."/>
            <person name="Schonian G."/>
            <person name="Dujardin J.C."/>
            <person name="Berriman M."/>
        </authorList>
    </citation>
    <scope>NUCLEOTIDE SEQUENCE [LARGE SCALE GENOMIC DNA]</scope>
    <source>
        <strain evidence="3">BPK282A1</strain>
    </source>
</reference>
<sequence>MHVRAAVCATTSASSRTLISRGPPHLPRPLPSSQHALDPASHDRHYHLMCVCVCVCVSLSVRVEYAPTKQHSCVC</sequence>
<protein>
    <submittedName>
        <fullName evidence="2">Uncharacterized protein</fullName>
    </submittedName>
</protein>
<dbReference type="EMBL" id="FR799602">
    <property type="protein sequence ID" value="CBZ32919.1"/>
    <property type="molecule type" value="Genomic_DNA"/>
</dbReference>
<organism evidence="2 3">
    <name type="scientific">Leishmania donovani</name>
    <dbReference type="NCBI Taxonomy" id="5661"/>
    <lineage>
        <taxon>Eukaryota</taxon>
        <taxon>Discoba</taxon>
        <taxon>Euglenozoa</taxon>
        <taxon>Kinetoplastea</taxon>
        <taxon>Metakinetoplastina</taxon>
        <taxon>Trypanosomatida</taxon>
        <taxon>Trypanosomatidae</taxon>
        <taxon>Leishmaniinae</taxon>
        <taxon>Leishmania</taxon>
    </lineage>
</organism>
<dbReference type="GeneID" id="13393014"/>
<evidence type="ECO:0000256" key="1">
    <source>
        <dbReference type="SAM" id="MobiDB-lite"/>
    </source>
</evidence>
<dbReference type="Proteomes" id="UP000008980">
    <property type="component" value="Chromosome 15"/>
</dbReference>
<proteinExistence type="predicted"/>
<feature type="compositionally biased region" description="Polar residues" evidence="1">
    <location>
        <begin position="9"/>
        <end position="18"/>
    </location>
</feature>
<name>E9BCE3_LEIDO</name>
<feature type="region of interest" description="Disordered" evidence="1">
    <location>
        <begin position="1"/>
        <end position="37"/>
    </location>
</feature>
<dbReference type="KEGG" id="ldo:LDBPK_151040"/>
<evidence type="ECO:0000313" key="3">
    <source>
        <dbReference type="Proteomes" id="UP000008980"/>
    </source>
</evidence>
<dbReference type="AlphaFoldDB" id="E9BCE3"/>
<accession>E9BCE3</accession>